<dbReference type="InterPro" id="IPR016918">
    <property type="entry name" value="UCP029394"/>
</dbReference>
<dbReference type="SUPFAM" id="SSF54427">
    <property type="entry name" value="NTF2-like"/>
    <property type="match status" value="1"/>
</dbReference>
<dbReference type="InterPro" id="IPR032710">
    <property type="entry name" value="NTF2-like_dom_sf"/>
</dbReference>
<evidence type="ECO:0000313" key="2">
    <source>
        <dbReference type="Proteomes" id="UP000192721"/>
    </source>
</evidence>
<protein>
    <recommendedName>
        <fullName evidence="3">DUF4440 domain-containing protein</fullName>
    </recommendedName>
</protein>
<evidence type="ECO:0008006" key="3">
    <source>
        <dbReference type="Google" id="ProtNLM"/>
    </source>
</evidence>
<comment type="caution">
    <text evidence="1">The sequence shown here is derived from an EMBL/GenBank/DDBJ whole genome shotgun (WGS) entry which is preliminary data.</text>
</comment>
<reference evidence="1 2" key="1">
    <citation type="submission" date="2017-02" db="EMBL/GenBank/DDBJ databases">
        <title>Chromobacterium haemolyticum H5244.</title>
        <authorList>
            <person name="Gulvik C.A."/>
        </authorList>
    </citation>
    <scope>NUCLEOTIDE SEQUENCE [LARGE SCALE GENOMIC DNA]</scope>
    <source>
        <strain evidence="1 2">H5244</strain>
    </source>
</reference>
<gene>
    <name evidence="1" type="ORF">B0T45_09510</name>
</gene>
<dbReference type="RefSeq" id="WP_081555318.1">
    <property type="nucleotide sequence ID" value="NZ_MUKV01000009.1"/>
</dbReference>
<name>A0A1W0D245_9NEIS</name>
<dbReference type="PIRSF" id="PIRSF029394">
    <property type="entry name" value="UCP029394"/>
    <property type="match status" value="1"/>
</dbReference>
<dbReference type="AlphaFoldDB" id="A0A1W0D245"/>
<dbReference type="EMBL" id="MUKV01000009">
    <property type="protein sequence ID" value="OQS41054.1"/>
    <property type="molecule type" value="Genomic_DNA"/>
</dbReference>
<proteinExistence type="predicted"/>
<dbReference type="Gene3D" id="3.10.450.50">
    <property type="match status" value="1"/>
</dbReference>
<evidence type="ECO:0000313" key="1">
    <source>
        <dbReference type="EMBL" id="OQS41054.1"/>
    </source>
</evidence>
<organism evidence="1 2">
    <name type="scientific">Chromobacterium haemolyticum</name>
    <dbReference type="NCBI Taxonomy" id="394935"/>
    <lineage>
        <taxon>Bacteria</taxon>
        <taxon>Pseudomonadati</taxon>
        <taxon>Pseudomonadota</taxon>
        <taxon>Betaproteobacteria</taxon>
        <taxon>Neisseriales</taxon>
        <taxon>Chromobacteriaceae</taxon>
        <taxon>Chromobacterium</taxon>
    </lineage>
</organism>
<sequence>MTDQNPYFDEVIAAHIAIRQWFAGPADATALAALMARFSPRFTMVAPSGAPLDLDALRRLFAAAGGGKPGLEIVVDQLALLDWHAGGATVAYREAQYQGGWLSSLRLATAVFERDEAGAPRWRHLQETLCPG</sequence>
<dbReference type="Proteomes" id="UP000192721">
    <property type="component" value="Unassembled WGS sequence"/>
</dbReference>
<accession>A0A1W0D245</accession>